<evidence type="ECO:0000256" key="3">
    <source>
        <dbReference type="ARBA" id="ARBA00016943"/>
    </source>
</evidence>
<feature type="binding site" evidence="12">
    <location>
        <position position="234"/>
    </location>
    <ligand>
        <name>K(+)</name>
        <dbReference type="ChEBI" id="CHEBI:29103"/>
    </ligand>
</feature>
<accession>A0ABM6JXN0</accession>
<dbReference type="InterPro" id="IPR002173">
    <property type="entry name" value="Carboh/pur_kinase_PfkB_CS"/>
</dbReference>
<feature type="binding site" evidence="12">
    <location>
        <begin position="37"/>
        <end position="41"/>
    </location>
    <ligand>
        <name>substrate</name>
    </ligand>
</feature>
<dbReference type="HAMAP" id="MF_01987">
    <property type="entry name" value="Ribokinase"/>
    <property type="match status" value="1"/>
</dbReference>
<evidence type="ECO:0000256" key="11">
    <source>
        <dbReference type="ARBA" id="ARBA00023277"/>
    </source>
</evidence>
<feature type="binding site" evidence="12">
    <location>
        <position position="273"/>
    </location>
    <ligand>
        <name>K(+)</name>
        <dbReference type="ChEBI" id="CHEBI:29103"/>
    </ligand>
</feature>
<comment type="function">
    <text evidence="12">Catalyzes the phosphorylation of ribose at O-5 in a reaction requiring ATP and magnesium. The resulting D-ribose-5-phosphate can then be used either for sythesis of nucleotides, histidine, and tryptophan, or as a component of the pentose phosphate pathway.</text>
</comment>
<comment type="subcellular location">
    <subcellularLocation>
        <location evidence="12">Cytoplasm</location>
    </subcellularLocation>
</comment>
<evidence type="ECO:0000256" key="9">
    <source>
        <dbReference type="ARBA" id="ARBA00022842"/>
    </source>
</evidence>
<organism evidence="14 15">
    <name type="scientific">Sporosarcina ureae</name>
    <dbReference type="NCBI Taxonomy" id="1571"/>
    <lineage>
        <taxon>Bacteria</taxon>
        <taxon>Bacillati</taxon>
        <taxon>Bacillota</taxon>
        <taxon>Bacilli</taxon>
        <taxon>Bacillales</taxon>
        <taxon>Caryophanaceae</taxon>
        <taxon>Sporosarcina</taxon>
    </lineage>
</organism>
<dbReference type="NCBIfam" id="TIGR02152">
    <property type="entry name" value="D_ribokin_bact"/>
    <property type="match status" value="1"/>
</dbReference>
<gene>
    <name evidence="12" type="primary">rbsK</name>
    <name evidence="14" type="ORF">SporoS204_12860</name>
</gene>
<dbReference type="CDD" id="cd01174">
    <property type="entry name" value="ribokinase"/>
    <property type="match status" value="1"/>
</dbReference>
<reference evidence="14 15" key="1">
    <citation type="submission" date="2016-04" db="EMBL/GenBank/DDBJ databases">
        <title>Comparative Genomics and Epigenetics of Sporosarcina ureae.</title>
        <authorList>
            <person name="Oliver A.S."/>
            <person name="Cooper K.K."/>
        </authorList>
    </citation>
    <scope>NUCLEOTIDE SEQUENCE [LARGE SCALE GENOMIC DNA]</scope>
    <source>
        <strain evidence="14 15">S204</strain>
    </source>
</reference>
<dbReference type="SUPFAM" id="SSF53613">
    <property type="entry name" value="Ribokinase-like"/>
    <property type="match status" value="1"/>
</dbReference>
<dbReference type="Pfam" id="PF00294">
    <property type="entry name" value="PfkB"/>
    <property type="match status" value="1"/>
</dbReference>
<comment type="pathway">
    <text evidence="12">Carbohydrate metabolism; D-ribose degradation; D-ribose 5-phosphate from beta-D-ribopyranose: step 2/2.</text>
</comment>
<dbReference type="EMBL" id="CP015108">
    <property type="protein sequence ID" value="ARF14965.1"/>
    <property type="molecule type" value="Genomic_DNA"/>
</dbReference>
<feature type="binding site" evidence="12">
    <location>
        <position position="238"/>
    </location>
    <ligand>
        <name>substrate</name>
    </ligand>
</feature>
<comment type="similarity">
    <text evidence="12">Belongs to the carbohydrate kinase PfkB family. Ribokinase subfamily.</text>
</comment>
<evidence type="ECO:0000256" key="4">
    <source>
        <dbReference type="ARBA" id="ARBA00022679"/>
    </source>
</evidence>
<evidence type="ECO:0000259" key="13">
    <source>
        <dbReference type="Pfam" id="PF00294"/>
    </source>
</evidence>
<comment type="catalytic activity">
    <reaction evidence="12">
        <text>D-ribose + ATP = D-ribose 5-phosphate + ADP + H(+)</text>
        <dbReference type="Rhea" id="RHEA:13697"/>
        <dbReference type="ChEBI" id="CHEBI:15378"/>
        <dbReference type="ChEBI" id="CHEBI:30616"/>
        <dbReference type="ChEBI" id="CHEBI:47013"/>
        <dbReference type="ChEBI" id="CHEBI:78346"/>
        <dbReference type="ChEBI" id="CHEBI:456216"/>
        <dbReference type="EC" id="2.7.1.15"/>
    </reaction>
</comment>
<feature type="binding site" evidence="12">
    <location>
        <begin position="206"/>
        <end position="211"/>
    </location>
    <ligand>
        <name>ATP</name>
        <dbReference type="ChEBI" id="CHEBI:30616"/>
    </ligand>
</feature>
<keyword evidence="8 12" id="KW-0067">ATP-binding</keyword>
<name>A0ABM6JXN0_SPOUR</name>
<keyword evidence="12" id="KW-0963">Cytoplasm</keyword>
<dbReference type="PANTHER" id="PTHR10584">
    <property type="entry name" value="SUGAR KINASE"/>
    <property type="match status" value="1"/>
</dbReference>
<evidence type="ECO:0000256" key="1">
    <source>
        <dbReference type="ARBA" id="ARBA00005380"/>
    </source>
</evidence>
<feature type="binding site" evidence="12">
    <location>
        <position position="180"/>
    </location>
    <ligand>
        <name>ATP</name>
        <dbReference type="ChEBI" id="CHEBI:30616"/>
    </ligand>
</feature>
<sequence length="292" mass="30716">MITVIGSANMDLVVGAENFPNQGETVLGNVFDTVPGGKGANQAIAAARLGSETHMVACVGNDLFGTSIVNNLQQNTVGVTGVATVDGASGIANILLSEGDNRIIVVPGANSLLMPAHIDEIEDLIKRSDLVMLQLEIPIPTVVYTLAKCQAIGVPVMLNPAPARGFELDMMPSITYLTPNETECEQIFGMDMVSALEKYPNRLIITLGNDGARFFDGEKHVIVEGFKTHAVDTTGAGDTFNGALAHGIVAGMELERAVRFANAAASLSVEKFGAQGGMPSFEEVAARLEESR</sequence>
<comment type="caution">
    <text evidence="12">Lacks conserved residue(s) required for the propagation of feature annotation.</text>
</comment>
<dbReference type="InterPro" id="IPR011611">
    <property type="entry name" value="PfkB_dom"/>
</dbReference>
<feature type="binding site" evidence="12">
    <location>
        <position position="268"/>
    </location>
    <ligand>
        <name>K(+)</name>
        <dbReference type="ChEBI" id="CHEBI:29103"/>
    </ligand>
</feature>
<keyword evidence="6 12" id="KW-0547">Nucleotide-binding</keyword>
<evidence type="ECO:0000256" key="8">
    <source>
        <dbReference type="ARBA" id="ARBA00022840"/>
    </source>
</evidence>
<comment type="similarity">
    <text evidence="1">Belongs to the carbohydrate kinase pfkB family.</text>
</comment>
<dbReference type="InterPro" id="IPR011877">
    <property type="entry name" value="Ribokinase"/>
</dbReference>
<keyword evidence="15" id="KW-1185">Reference proteome</keyword>
<dbReference type="PRINTS" id="PR00990">
    <property type="entry name" value="RIBOKINASE"/>
</dbReference>
<proteinExistence type="inferred from homology"/>
<comment type="cofactor">
    <cofactor evidence="12">
        <name>Mg(2+)</name>
        <dbReference type="ChEBI" id="CHEBI:18420"/>
    </cofactor>
    <text evidence="12">Requires a divalent cation, most likely magnesium in vivo, as an electrophilic catalyst to aid phosphoryl group transfer. It is the chelate of the metal and the nucleotide that is the actual substrate.</text>
</comment>
<keyword evidence="9 12" id="KW-0460">Magnesium</keyword>
<dbReference type="EC" id="2.7.1.15" evidence="2 12"/>
<feature type="binding site" evidence="12">
    <location>
        <position position="262"/>
    </location>
    <ligand>
        <name>ATP</name>
        <dbReference type="ChEBI" id="CHEBI:30616"/>
    </ligand>
</feature>
<evidence type="ECO:0000313" key="14">
    <source>
        <dbReference type="EMBL" id="ARF14965.1"/>
    </source>
</evidence>
<feature type="binding site" evidence="12">
    <location>
        <begin position="9"/>
        <end position="11"/>
    </location>
    <ligand>
        <name>substrate</name>
    </ligand>
</feature>
<feature type="binding site" evidence="12">
    <location>
        <position position="136"/>
    </location>
    <ligand>
        <name>substrate</name>
    </ligand>
</feature>
<evidence type="ECO:0000256" key="7">
    <source>
        <dbReference type="ARBA" id="ARBA00022777"/>
    </source>
</evidence>
<comment type="subunit">
    <text evidence="12">Homodimer.</text>
</comment>
<evidence type="ECO:0000313" key="15">
    <source>
        <dbReference type="Proteomes" id="UP000192486"/>
    </source>
</evidence>
<evidence type="ECO:0000256" key="10">
    <source>
        <dbReference type="ARBA" id="ARBA00022958"/>
    </source>
</evidence>
<evidence type="ECO:0000256" key="12">
    <source>
        <dbReference type="HAMAP-Rule" id="MF_01987"/>
    </source>
</evidence>
<keyword evidence="4 12" id="KW-0808">Transferase</keyword>
<keyword evidence="5 12" id="KW-0479">Metal-binding</keyword>
<dbReference type="PROSITE" id="PS00584">
    <property type="entry name" value="PFKB_KINASES_2"/>
    <property type="match status" value="1"/>
</dbReference>
<protein>
    <recommendedName>
        <fullName evidence="3 12">Ribokinase</fullName>
        <shortName evidence="12">RK</shortName>
        <ecNumber evidence="2 12">2.7.1.15</ecNumber>
    </recommendedName>
</protein>
<evidence type="ECO:0000256" key="2">
    <source>
        <dbReference type="ARBA" id="ARBA00012035"/>
    </source>
</evidence>
<dbReference type="Gene3D" id="3.40.1190.20">
    <property type="match status" value="1"/>
</dbReference>
<feature type="binding site" evidence="12">
    <location>
        <begin position="237"/>
        <end position="238"/>
    </location>
    <ligand>
        <name>ATP</name>
        <dbReference type="ChEBI" id="CHEBI:30616"/>
    </ligand>
</feature>
<keyword evidence="11 12" id="KW-0119">Carbohydrate metabolism</keyword>
<evidence type="ECO:0000256" key="5">
    <source>
        <dbReference type="ARBA" id="ARBA00022723"/>
    </source>
</evidence>
<feature type="active site" description="Proton acceptor" evidence="12">
    <location>
        <position position="238"/>
    </location>
</feature>
<keyword evidence="10 12" id="KW-0630">Potassium</keyword>
<comment type="activity regulation">
    <text evidence="12">Activated by a monovalent cation that binds near, but not in, the active site. The most likely occupant of the site in vivo is potassium. Ion binding induces a conformational change that may alter substrate affinity.</text>
</comment>
<feature type="binding site" evidence="12">
    <location>
        <position position="232"/>
    </location>
    <ligand>
        <name>K(+)</name>
        <dbReference type="ChEBI" id="CHEBI:29103"/>
    </ligand>
</feature>
<evidence type="ECO:0000256" key="6">
    <source>
        <dbReference type="ARBA" id="ARBA00022741"/>
    </source>
</evidence>
<dbReference type="RefSeq" id="WP_029052660.1">
    <property type="nucleotide sequence ID" value="NZ_CP015108.1"/>
</dbReference>
<feature type="domain" description="Carbohydrate kinase PfkB" evidence="13">
    <location>
        <begin position="2"/>
        <end position="279"/>
    </location>
</feature>
<dbReference type="PANTHER" id="PTHR10584:SF166">
    <property type="entry name" value="RIBOKINASE"/>
    <property type="match status" value="1"/>
</dbReference>
<dbReference type="Proteomes" id="UP000192486">
    <property type="component" value="Chromosome"/>
</dbReference>
<keyword evidence="7 12" id="KW-0418">Kinase</keyword>
<dbReference type="InterPro" id="IPR029056">
    <property type="entry name" value="Ribokinase-like"/>
</dbReference>
<feature type="binding site" evidence="12">
    <location>
        <position position="271"/>
    </location>
    <ligand>
        <name>K(+)</name>
        <dbReference type="ChEBI" id="CHEBI:29103"/>
    </ligand>
</feature>
<dbReference type="InterPro" id="IPR002139">
    <property type="entry name" value="Ribo/fructo_kinase"/>
</dbReference>